<protein>
    <recommendedName>
        <fullName evidence="4">G protein-coupled receptor</fullName>
    </recommendedName>
</protein>
<dbReference type="EMBL" id="BTSX01000004">
    <property type="protein sequence ID" value="GMS93094.1"/>
    <property type="molecule type" value="Genomic_DNA"/>
</dbReference>
<reference evidence="2" key="1">
    <citation type="submission" date="2023-10" db="EMBL/GenBank/DDBJ databases">
        <title>Genome assembly of Pristionchus species.</title>
        <authorList>
            <person name="Yoshida K."/>
            <person name="Sommer R.J."/>
        </authorList>
    </citation>
    <scope>NUCLEOTIDE SEQUENCE</scope>
    <source>
        <strain evidence="2">RS0144</strain>
    </source>
</reference>
<dbReference type="AlphaFoldDB" id="A0AAV5UMR5"/>
<keyword evidence="3" id="KW-1185">Reference proteome</keyword>
<evidence type="ECO:0008006" key="4">
    <source>
        <dbReference type="Google" id="ProtNLM"/>
    </source>
</evidence>
<organism evidence="2 3">
    <name type="scientific">Pristionchus entomophagus</name>
    <dbReference type="NCBI Taxonomy" id="358040"/>
    <lineage>
        <taxon>Eukaryota</taxon>
        <taxon>Metazoa</taxon>
        <taxon>Ecdysozoa</taxon>
        <taxon>Nematoda</taxon>
        <taxon>Chromadorea</taxon>
        <taxon>Rhabditida</taxon>
        <taxon>Rhabditina</taxon>
        <taxon>Diplogasteromorpha</taxon>
        <taxon>Diplogasteroidea</taxon>
        <taxon>Neodiplogasteridae</taxon>
        <taxon>Pristionchus</taxon>
    </lineage>
</organism>
<dbReference type="Proteomes" id="UP001432027">
    <property type="component" value="Unassembled WGS sequence"/>
</dbReference>
<dbReference type="EMBL" id="BTSX01000067">
    <property type="protein sequence ID" value="GMT08371.1"/>
    <property type="molecule type" value="Genomic_DNA"/>
</dbReference>
<sequence length="128" mass="14128">YQVQCSTRVMAATSRSIRPRGRSNEIQRSPGDSQRAGPYLLVVACWRPLLGTLLQLRTPRTTLKSSPSLSIKPLVVSIIAVTASTPMPRLGLCTMHSLLVACYATSSLFSYHPKPWLTRSQFPSARID</sequence>
<evidence type="ECO:0000313" key="1">
    <source>
        <dbReference type="EMBL" id="GMS93094.1"/>
    </source>
</evidence>
<accession>A0AAV5UMR5</accession>
<gene>
    <name evidence="1" type="ORF">PENTCL1PPCAC_15269</name>
    <name evidence="2" type="ORF">PENTCL1PPCAC_30545</name>
</gene>
<proteinExistence type="predicted"/>
<feature type="non-terminal residue" evidence="2">
    <location>
        <position position="1"/>
    </location>
</feature>
<comment type="caution">
    <text evidence="2">The sequence shown here is derived from an EMBL/GenBank/DDBJ whole genome shotgun (WGS) entry which is preliminary data.</text>
</comment>
<evidence type="ECO:0000313" key="3">
    <source>
        <dbReference type="Proteomes" id="UP001432027"/>
    </source>
</evidence>
<evidence type="ECO:0000313" key="2">
    <source>
        <dbReference type="EMBL" id="GMT08371.1"/>
    </source>
</evidence>
<name>A0AAV5UMR5_9BILA</name>